<keyword evidence="3" id="KW-1185">Reference proteome</keyword>
<name>A0AAE0F5G6_9CHLO</name>
<comment type="caution">
    <text evidence="2">The sequence shown here is derived from an EMBL/GenBank/DDBJ whole genome shotgun (WGS) entry which is preliminary data.</text>
</comment>
<dbReference type="Proteomes" id="UP001190700">
    <property type="component" value="Unassembled WGS sequence"/>
</dbReference>
<accession>A0AAE0F5G6</accession>
<evidence type="ECO:0000256" key="1">
    <source>
        <dbReference type="SAM" id="MobiDB-lite"/>
    </source>
</evidence>
<sequence>MRATVLDETKDPAPQLALVRRLCERHQQLRPGYSDKDRVADLWHVLSESAKRSPHVPPLYLVVLRELRGGQHFTFDRLALRIRVTFRDEGPLATLSPSSTSDSQVGSGYRPKGIRPAPPDTPTAMALRPQHQSSTPLEGEWRAESASSLYKKWVGKGFPCVTCFRMWAVTDAHTETRGACPYACKDSFANNKHLDSSRPAAARPSLHTPPPAAAAALQAAPQPDPQAGVSEAAFRSVRLNPALDYAPPPAGVDRGDLVVQDELPPSQVEFAAFQEDEEDWPAFRESPVYVPQASWVPQMMGTAQLPETPSLD</sequence>
<evidence type="ECO:0000313" key="2">
    <source>
        <dbReference type="EMBL" id="KAK3251080.1"/>
    </source>
</evidence>
<reference evidence="2 3" key="1">
    <citation type="journal article" date="2015" name="Genome Biol. Evol.">
        <title>Comparative Genomics of a Bacterivorous Green Alga Reveals Evolutionary Causalities and Consequences of Phago-Mixotrophic Mode of Nutrition.</title>
        <authorList>
            <person name="Burns J.A."/>
            <person name="Paasch A."/>
            <person name="Narechania A."/>
            <person name="Kim E."/>
        </authorList>
    </citation>
    <scope>NUCLEOTIDE SEQUENCE [LARGE SCALE GENOMIC DNA]</scope>
    <source>
        <strain evidence="2 3">PLY_AMNH</strain>
    </source>
</reference>
<dbReference type="EMBL" id="LGRX02026297">
    <property type="protein sequence ID" value="KAK3251080.1"/>
    <property type="molecule type" value="Genomic_DNA"/>
</dbReference>
<dbReference type="AlphaFoldDB" id="A0AAE0F5G6"/>
<feature type="region of interest" description="Disordered" evidence="1">
    <location>
        <begin position="93"/>
        <end position="140"/>
    </location>
</feature>
<protein>
    <submittedName>
        <fullName evidence="2">Uncharacterized protein</fullName>
    </submittedName>
</protein>
<feature type="compositionally biased region" description="Polar residues" evidence="1">
    <location>
        <begin position="95"/>
        <end position="106"/>
    </location>
</feature>
<organism evidence="2 3">
    <name type="scientific">Cymbomonas tetramitiformis</name>
    <dbReference type="NCBI Taxonomy" id="36881"/>
    <lineage>
        <taxon>Eukaryota</taxon>
        <taxon>Viridiplantae</taxon>
        <taxon>Chlorophyta</taxon>
        <taxon>Pyramimonadophyceae</taxon>
        <taxon>Pyramimonadales</taxon>
        <taxon>Pyramimonadaceae</taxon>
        <taxon>Cymbomonas</taxon>
    </lineage>
</organism>
<evidence type="ECO:0000313" key="3">
    <source>
        <dbReference type="Proteomes" id="UP001190700"/>
    </source>
</evidence>
<gene>
    <name evidence="2" type="ORF">CYMTET_39571</name>
</gene>
<proteinExistence type="predicted"/>